<dbReference type="EMBL" id="BARV01005257">
    <property type="protein sequence ID" value="GAI13022.1"/>
    <property type="molecule type" value="Genomic_DNA"/>
</dbReference>
<gene>
    <name evidence="1" type="ORF">S06H3_11044</name>
</gene>
<evidence type="ECO:0000313" key="1">
    <source>
        <dbReference type="EMBL" id="GAI13022.1"/>
    </source>
</evidence>
<protein>
    <submittedName>
        <fullName evidence="1">Uncharacterized protein</fullName>
    </submittedName>
</protein>
<organism evidence="1">
    <name type="scientific">marine sediment metagenome</name>
    <dbReference type="NCBI Taxonomy" id="412755"/>
    <lineage>
        <taxon>unclassified sequences</taxon>
        <taxon>metagenomes</taxon>
        <taxon>ecological metagenomes</taxon>
    </lineage>
</organism>
<proteinExistence type="predicted"/>
<accession>X1L137</accession>
<name>X1L137_9ZZZZ</name>
<dbReference type="AlphaFoldDB" id="X1L137"/>
<reference evidence="1" key="1">
    <citation type="journal article" date="2014" name="Front. Microbiol.">
        <title>High frequency of phylogenetically diverse reductive dehalogenase-homologous genes in deep subseafloor sedimentary metagenomes.</title>
        <authorList>
            <person name="Kawai M."/>
            <person name="Futagami T."/>
            <person name="Toyoda A."/>
            <person name="Takaki Y."/>
            <person name="Nishi S."/>
            <person name="Hori S."/>
            <person name="Arai W."/>
            <person name="Tsubouchi T."/>
            <person name="Morono Y."/>
            <person name="Uchiyama I."/>
            <person name="Ito T."/>
            <person name="Fujiyama A."/>
            <person name="Inagaki F."/>
            <person name="Takami H."/>
        </authorList>
    </citation>
    <scope>NUCLEOTIDE SEQUENCE</scope>
    <source>
        <strain evidence="1">Expedition CK06-06</strain>
    </source>
</reference>
<sequence length="75" mass="8284">MARIFVAPLIGKGDSIDDPIRPAVKGNFAMASNPSRDLKKALVLSEKKPKGANEAKDKDFEDFGVRKGWIKLKEK</sequence>
<comment type="caution">
    <text evidence="1">The sequence shown here is derived from an EMBL/GenBank/DDBJ whole genome shotgun (WGS) entry which is preliminary data.</text>
</comment>